<evidence type="ECO:0000256" key="1">
    <source>
        <dbReference type="ARBA" id="ARBA00022679"/>
    </source>
</evidence>
<evidence type="ECO:0000313" key="6">
    <source>
        <dbReference type="Proteomes" id="UP000184310"/>
    </source>
</evidence>
<dbReference type="EMBL" id="FQZB01000018">
    <property type="protein sequence ID" value="SHK50193.1"/>
    <property type="molecule type" value="Genomic_DNA"/>
</dbReference>
<dbReference type="STRING" id="1121302.SAMN02745163_03933"/>
<dbReference type="GO" id="GO:0005737">
    <property type="term" value="C:cytoplasm"/>
    <property type="evidence" value="ECO:0007669"/>
    <property type="project" value="TreeGrafter"/>
</dbReference>
<accession>A0A1M6SZL3</accession>
<evidence type="ECO:0000259" key="4">
    <source>
        <dbReference type="PROSITE" id="PS51186"/>
    </source>
</evidence>
<dbReference type="SUPFAM" id="SSF55729">
    <property type="entry name" value="Acyl-CoA N-acyltransferases (Nat)"/>
    <property type="match status" value="1"/>
</dbReference>
<dbReference type="GO" id="GO:0008999">
    <property type="term" value="F:protein-N-terminal-alanine acetyltransferase activity"/>
    <property type="evidence" value="ECO:0007669"/>
    <property type="project" value="TreeGrafter"/>
</dbReference>
<dbReference type="InterPro" id="IPR016181">
    <property type="entry name" value="Acyl_CoA_acyltransferase"/>
</dbReference>
<organism evidence="5 6">
    <name type="scientific">Clostridium cavendishii DSM 21758</name>
    <dbReference type="NCBI Taxonomy" id="1121302"/>
    <lineage>
        <taxon>Bacteria</taxon>
        <taxon>Bacillati</taxon>
        <taxon>Bacillota</taxon>
        <taxon>Clostridia</taxon>
        <taxon>Eubacteriales</taxon>
        <taxon>Clostridiaceae</taxon>
        <taxon>Clostridium</taxon>
    </lineage>
</organism>
<dbReference type="Proteomes" id="UP000184310">
    <property type="component" value="Unassembled WGS sequence"/>
</dbReference>
<sequence length="310" mass="36247">MSGEKNITIELLNGTKIEYIIRDKIGITIGRFKIIELDKENKRASIRLKFYREDNYKLFKESISLIVNALFKDKEIYKVNVFVSDNTNINAFLDLGFILEGIIGENLFINCVYRDELIFGINRFSFKEKCKIIQFQLDGVNIDLRNLSPEHAEEMLDYYKRNENHLKNFEPSRDMSFYTYETQKNILLESYKQFIDGSSLDLGIFKDNYLIGKLKLSNIVYGIFKSAFLGYSIDEEYQGKGYMKEAVNLLCTYAFEEMGLHRIEASTLVDNKKSQGVLRSCGFKEVGLNEKYLYINGEWKDHITFCKIKE</sequence>
<evidence type="ECO:0000313" key="5">
    <source>
        <dbReference type="EMBL" id="SHK50193.1"/>
    </source>
</evidence>
<dbReference type="InterPro" id="IPR051531">
    <property type="entry name" value="N-acetyltransferase"/>
</dbReference>
<dbReference type="PROSITE" id="PS51186">
    <property type="entry name" value="GNAT"/>
    <property type="match status" value="1"/>
</dbReference>
<dbReference type="AlphaFoldDB" id="A0A1M6SZL3"/>
<reference evidence="5 6" key="1">
    <citation type="submission" date="2016-11" db="EMBL/GenBank/DDBJ databases">
        <authorList>
            <person name="Jaros S."/>
            <person name="Januszkiewicz K."/>
            <person name="Wedrychowicz H."/>
        </authorList>
    </citation>
    <scope>NUCLEOTIDE SEQUENCE [LARGE SCALE GENOMIC DNA]</scope>
    <source>
        <strain evidence="5 6">DSM 21758</strain>
    </source>
</reference>
<gene>
    <name evidence="5" type="ORF">SAMN02745163_03933</name>
</gene>
<dbReference type="Pfam" id="PF13302">
    <property type="entry name" value="Acetyltransf_3"/>
    <property type="match status" value="1"/>
</dbReference>
<dbReference type="PANTHER" id="PTHR43792">
    <property type="entry name" value="GNAT FAMILY, PUTATIVE (AFU_ORTHOLOGUE AFUA_3G00765)-RELATED-RELATED"/>
    <property type="match status" value="1"/>
</dbReference>
<name>A0A1M6SZL3_9CLOT</name>
<evidence type="ECO:0000256" key="3">
    <source>
        <dbReference type="ARBA" id="ARBA00038502"/>
    </source>
</evidence>
<proteinExistence type="inferred from homology"/>
<dbReference type="RefSeq" id="WP_072992151.1">
    <property type="nucleotide sequence ID" value="NZ_FQZB01000018.1"/>
</dbReference>
<evidence type="ECO:0000256" key="2">
    <source>
        <dbReference type="ARBA" id="ARBA00023315"/>
    </source>
</evidence>
<dbReference type="OrthoDB" id="9801656at2"/>
<feature type="domain" description="N-acetyltransferase" evidence="4">
    <location>
        <begin position="142"/>
        <end position="304"/>
    </location>
</feature>
<comment type="similarity">
    <text evidence="3">Belongs to the acetyltransferase family. RimJ subfamily.</text>
</comment>
<keyword evidence="1 5" id="KW-0808">Transferase</keyword>
<dbReference type="PANTHER" id="PTHR43792:SF8">
    <property type="entry name" value="[RIBOSOMAL PROTEIN US5]-ALANINE N-ACETYLTRANSFERASE"/>
    <property type="match status" value="1"/>
</dbReference>
<protein>
    <submittedName>
        <fullName evidence="5">Ribosomal-protein-alanine N-acetyltransferase</fullName>
    </submittedName>
</protein>
<dbReference type="InterPro" id="IPR000182">
    <property type="entry name" value="GNAT_dom"/>
</dbReference>
<dbReference type="Gene3D" id="3.40.630.30">
    <property type="match status" value="2"/>
</dbReference>
<keyword evidence="2" id="KW-0012">Acyltransferase</keyword>
<keyword evidence="6" id="KW-1185">Reference proteome</keyword>